<organism evidence="2 3">
    <name type="scientific">Opisthorchis viverrini</name>
    <name type="common">Southeast Asian liver fluke</name>
    <dbReference type="NCBI Taxonomy" id="6198"/>
    <lineage>
        <taxon>Eukaryota</taxon>
        <taxon>Metazoa</taxon>
        <taxon>Spiralia</taxon>
        <taxon>Lophotrochozoa</taxon>
        <taxon>Platyhelminthes</taxon>
        <taxon>Trematoda</taxon>
        <taxon>Digenea</taxon>
        <taxon>Opisthorchiida</taxon>
        <taxon>Opisthorchiata</taxon>
        <taxon>Opisthorchiidae</taxon>
        <taxon>Opisthorchis</taxon>
    </lineage>
</organism>
<reference evidence="2 3" key="1">
    <citation type="submission" date="2015-03" db="EMBL/GenBank/DDBJ databases">
        <title>Draft genome of the nematode, Opisthorchis viverrini.</title>
        <authorList>
            <person name="Mitreva M."/>
        </authorList>
    </citation>
    <scope>NUCLEOTIDE SEQUENCE [LARGE SCALE GENOMIC DNA]</scope>
    <source>
        <strain evidence="2">Khon Kaen</strain>
    </source>
</reference>
<gene>
    <name evidence="2" type="ORF">X801_07047</name>
</gene>
<evidence type="ECO:0000313" key="2">
    <source>
        <dbReference type="EMBL" id="OON17120.1"/>
    </source>
</evidence>
<dbReference type="Proteomes" id="UP000243686">
    <property type="component" value="Unassembled WGS sequence"/>
</dbReference>
<feature type="compositionally biased region" description="Polar residues" evidence="1">
    <location>
        <begin position="143"/>
        <end position="152"/>
    </location>
</feature>
<feature type="compositionally biased region" description="Acidic residues" evidence="1">
    <location>
        <begin position="106"/>
        <end position="126"/>
    </location>
</feature>
<feature type="region of interest" description="Disordered" evidence="1">
    <location>
        <begin position="142"/>
        <end position="161"/>
    </location>
</feature>
<evidence type="ECO:0000313" key="3">
    <source>
        <dbReference type="Proteomes" id="UP000243686"/>
    </source>
</evidence>
<proteinExistence type="predicted"/>
<dbReference type="InterPro" id="IPR036028">
    <property type="entry name" value="SH3-like_dom_sf"/>
</dbReference>
<dbReference type="AlphaFoldDB" id="A0A1S8WRI6"/>
<accession>A0A1S8WRI6</accession>
<dbReference type="EMBL" id="KV895854">
    <property type="protein sequence ID" value="OON17120.1"/>
    <property type="molecule type" value="Genomic_DNA"/>
</dbReference>
<protein>
    <submittedName>
        <fullName evidence="2">SH3 domain protein</fullName>
    </submittedName>
</protein>
<feature type="non-terminal residue" evidence="2">
    <location>
        <position position="242"/>
    </location>
</feature>
<feature type="non-terminal residue" evidence="2">
    <location>
        <position position="1"/>
    </location>
</feature>
<evidence type="ECO:0000256" key="1">
    <source>
        <dbReference type="SAM" id="MobiDB-lite"/>
    </source>
</evidence>
<dbReference type="InterPro" id="IPR036770">
    <property type="entry name" value="Ankyrin_rpt-contain_sf"/>
</dbReference>
<keyword evidence="3" id="KW-1185">Reference proteome</keyword>
<dbReference type="Gene3D" id="1.25.40.20">
    <property type="entry name" value="Ankyrin repeat-containing domain"/>
    <property type="match status" value="1"/>
</dbReference>
<dbReference type="SUPFAM" id="SSF50044">
    <property type="entry name" value="SH3-domain"/>
    <property type="match status" value="1"/>
</dbReference>
<feature type="region of interest" description="Disordered" evidence="1">
    <location>
        <begin position="106"/>
        <end position="128"/>
    </location>
</feature>
<sequence>QQERLGSAASGRVYALFPRGLEWAGPGSADAHLEHDELAVYPNEPLTIVDRKPAGETEWMLAEKADGTRGLIPRSHISCYPLVRVPPASMPVPVPTARSRRYEFWDEDDDVDGDEVEETEPVESAEDNTSPHLVVEVEMPRTDSPNLTTTSDPVAVPPISRPTLTPSIATIVPSNEHSEADADSFLSESSVGGTEVVASVSITLVSFVSDLGLGSSCGIPPDDVVEFKAAEEAGDPGNVINE</sequence>
<name>A0A1S8WRI6_OPIVI</name>